<evidence type="ECO:0000256" key="7">
    <source>
        <dbReference type="ARBA" id="ARBA00023235"/>
    </source>
</evidence>
<comment type="catalytic activity">
    <reaction evidence="8">
        <text>Couples ATP hydrolysis with the unwinding of duplex DNA by translocating in the 3'-5' direction.</text>
        <dbReference type="EC" id="5.6.2.4"/>
    </reaction>
</comment>
<keyword evidence="4 11" id="KW-0347">Helicase</keyword>
<dbReference type="InterPro" id="IPR000212">
    <property type="entry name" value="DNA_helicase_UvrD/REP"/>
</dbReference>
<evidence type="ECO:0000256" key="6">
    <source>
        <dbReference type="ARBA" id="ARBA00023125"/>
    </source>
</evidence>
<dbReference type="Pfam" id="PF21196">
    <property type="entry name" value="PcrA_UvrD_tudor"/>
    <property type="match status" value="1"/>
</dbReference>
<dbReference type="GO" id="GO:0000725">
    <property type="term" value="P:recombinational repair"/>
    <property type="evidence" value="ECO:0007669"/>
    <property type="project" value="TreeGrafter"/>
</dbReference>
<evidence type="ECO:0000256" key="12">
    <source>
        <dbReference type="SAM" id="MobiDB-lite"/>
    </source>
</evidence>
<reference evidence="15 16" key="1">
    <citation type="journal article" date="2015" name="Int J Genomics">
        <title>Comparative Genomics Revealed Genetic Diversity and Species/Strain-Level Differences in Carbohydrate Metabolism of Three Probiotic Bifidobacterial Species.</title>
        <authorList>
            <person name="Odamaki T."/>
            <person name="Horigome A."/>
            <person name="Sugahara H."/>
            <person name="Hashikura N."/>
            <person name="Minami J."/>
            <person name="Xiao J.Z."/>
            <person name="Abe F."/>
        </authorList>
    </citation>
    <scope>NUCLEOTIDE SEQUENCE [LARGE SCALE GENOMIC DNA]</scope>
    <source>
        <strain evidence="15 16">MCC 0483</strain>
    </source>
</reference>
<name>A0AB34T969_9BIFI</name>
<dbReference type="GO" id="GO:0005524">
    <property type="term" value="F:ATP binding"/>
    <property type="evidence" value="ECO:0007669"/>
    <property type="project" value="UniProtKB-UniRule"/>
</dbReference>
<comment type="catalytic activity">
    <reaction evidence="10">
        <text>ATP + H2O = ADP + phosphate + H(+)</text>
        <dbReference type="Rhea" id="RHEA:13065"/>
        <dbReference type="ChEBI" id="CHEBI:15377"/>
        <dbReference type="ChEBI" id="CHEBI:15378"/>
        <dbReference type="ChEBI" id="CHEBI:30616"/>
        <dbReference type="ChEBI" id="CHEBI:43474"/>
        <dbReference type="ChEBI" id="CHEBI:456216"/>
        <dbReference type="EC" id="5.6.2.4"/>
    </reaction>
</comment>
<evidence type="ECO:0000256" key="5">
    <source>
        <dbReference type="ARBA" id="ARBA00022840"/>
    </source>
</evidence>
<keyword evidence="3 11" id="KW-0378">Hydrolase</keyword>
<comment type="similarity">
    <text evidence="1">Belongs to the helicase family. UvrD subfamily.</text>
</comment>
<protein>
    <recommendedName>
        <fullName evidence="9">DNA 3'-5' helicase</fullName>
        <ecNumber evidence="9">5.6.2.4</ecNumber>
    </recommendedName>
</protein>
<keyword evidence="5 11" id="KW-0067">ATP-binding</keyword>
<evidence type="ECO:0000259" key="14">
    <source>
        <dbReference type="PROSITE" id="PS51217"/>
    </source>
</evidence>
<dbReference type="InterPro" id="IPR027417">
    <property type="entry name" value="P-loop_NTPase"/>
</dbReference>
<evidence type="ECO:0000256" key="3">
    <source>
        <dbReference type="ARBA" id="ARBA00022801"/>
    </source>
</evidence>
<dbReference type="FunFam" id="1.10.486.10:FF:000003">
    <property type="entry name" value="ATP-dependent DNA helicase"/>
    <property type="match status" value="1"/>
</dbReference>
<evidence type="ECO:0000313" key="16">
    <source>
        <dbReference type="Proteomes" id="UP000037239"/>
    </source>
</evidence>
<sequence length="1063" mass="117420">MGHVLFAVEIDGLRLLGEHDRDVVEMGGGDAGDADPRCLNGEDLRDVLVVEMLGPSGTHMVEQPHIALMVEEGVHLEHIARFHYALFANTFFKFLHVDPLLCCFDRETRHDMASVWRIAYAAQMTMRIRVGHGVVLSTDCGTTESRIRDVEKGHALPQDVDFIARPPQELIGDLNEQQAQAVQYRGPALLIGAGAGSGKTRVLTRRIAWILTQFGAWPSQVLAITFTNKAATEMRERLGALIGGVADRMWVSTFHSACVRILRRDGEQIGLKSGFTIYDTADCERLIKLICADFNIDIKRFTPRSILARISDYKNQLTDASAALAQYAPDFKPGMRHYSFGQIGNPEPVYAVVYAEYQYRLALANAVDFDDLIVRTVELLRTQPHVAEYYRHKFRYILVDEYQDTNHAQYVLVRELAGVDAHEPSDPTATGAGKSGPAWVTVVGDSDQSIYAFRGADIRNIQDFEKDFPDARTIMLEQNYRSTQTILDAANAVIAHNSARKPKKLWTALGEGDKIIGYAADTAQLEAHWIAQQILHLHEEKGLPYSDMAIMYRANAQSRSLEEGLIQAHIPYQLIGGTKFYERREVKDAIAYLQAIVNPADDINMRRILNVPKRGLGARAESQLTLFANEHSQTFWWAIEHLEDIEGMSARTANAVRAFRELMTSLRAFAGEHDSKPSEIVAQVLEQSHMLELLRKSEDPQDESRVENLSQLQSVAAEFEQNTPDTTLAGFLETTALVADSDQLPGEGHDSGKVTLMTLHTAKGLEYPIVFLTGMEQGTFPHSRAMENMDELSEERRLAYVGITRAKRRLYLTRAAVRAQWGRQSEMMPSQFLDEIPDSLIDWKRREAGMERMRSGWRNDGFDDGFSDEFGGWDDGDSDYGAGAYGRSSYGSSGRSRTSSGSDFGSHAYGSSGTASNAVAAGAGWGSAATFKSSSGHSAYGSESYSSGRSRGSGSSTGAYGARWSHGGSSSSRSSASRSGAVHNRHTTAKAPQSQGMPISQIATDNNLDIADLHVGDRITHDRFGLGKVVQTQDKGKNSVITVDFGSTGVKRLMLRLAPIEKL</sequence>
<feature type="domain" description="UvrD-like helicase ATP-binding" evidence="13">
    <location>
        <begin position="172"/>
        <end position="483"/>
    </location>
</feature>
<evidence type="ECO:0000256" key="1">
    <source>
        <dbReference type="ARBA" id="ARBA00009922"/>
    </source>
</evidence>
<gene>
    <name evidence="15" type="ORF">BAAM0483_04370</name>
</gene>
<evidence type="ECO:0000256" key="10">
    <source>
        <dbReference type="ARBA" id="ARBA00048988"/>
    </source>
</evidence>
<dbReference type="GO" id="GO:0043138">
    <property type="term" value="F:3'-5' DNA helicase activity"/>
    <property type="evidence" value="ECO:0007669"/>
    <property type="project" value="UniProtKB-EC"/>
</dbReference>
<proteinExistence type="inferred from homology"/>
<comment type="caution">
    <text evidence="15">The sequence shown here is derived from an EMBL/GenBank/DDBJ whole genome shotgun (WGS) entry which is preliminary data.</text>
</comment>
<dbReference type="AlphaFoldDB" id="A0AB34T969"/>
<dbReference type="InterPro" id="IPR013986">
    <property type="entry name" value="DExx_box_DNA_helicase_dom_sf"/>
</dbReference>
<dbReference type="Proteomes" id="UP000037239">
    <property type="component" value="Unassembled WGS sequence"/>
</dbReference>
<keyword evidence="2 11" id="KW-0547">Nucleotide-binding</keyword>
<accession>A0AB34T969</accession>
<dbReference type="EMBL" id="AWFK01000007">
    <property type="protein sequence ID" value="KOA49899.1"/>
    <property type="molecule type" value="Genomic_DNA"/>
</dbReference>
<dbReference type="PANTHER" id="PTHR11070:SF2">
    <property type="entry name" value="ATP-DEPENDENT DNA HELICASE SRS2"/>
    <property type="match status" value="1"/>
</dbReference>
<dbReference type="EC" id="5.6.2.4" evidence="9"/>
<feature type="domain" description="UvrD-like helicase C-terminal" evidence="14">
    <location>
        <begin position="484"/>
        <end position="764"/>
    </location>
</feature>
<evidence type="ECO:0000256" key="9">
    <source>
        <dbReference type="ARBA" id="ARBA00034808"/>
    </source>
</evidence>
<evidence type="ECO:0000256" key="2">
    <source>
        <dbReference type="ARBA" id="ARBA00022741"/>
    </source>
</evidence>
<dbReference type="GO" id="GO:0003677">
    <property type="term" value="F:DNA binding"/>
    <property type="evidence" value="ECO:0007669"/>
    <property type="project" value="UniProtKB-KW"/>
</dbReference>
<organism evidence="15 16">
    <name type="scientific">Bifidobacterium animalis subsp. animalis MCC 0483</name>
    <dbReference type="NCBI Taxonomy" id="1365955"/>
    <lineage>
        <taxon>Bacteria</taxon>
        <taxon>Bacillati</taxon>
        <taxon>Actinomycetota</taxon>
        <taxon>Actinomycetes</taxon>
        <taxon>Bifidobacteriales</taxon>
        <taxon>Bifidobacteriaceae</taxon>
        <taxon>Bifidobacterium</taxon>
    </lineage>
</organism>
<dbReference type="Pfam" id="PF00580">
    <property type="entry name" value="UvrD-helicase"/>
    <property type="match status" value="1"/>
</dbReference>
<dbReference type="InterPro" id="IPR014017">
    <property type="entry name" value="DNA_helicase_UvrD-like_C"/>
</dbReference>
<dbReference type="CDD" id="cd17932">
    <property type="entry name" value="DEXQc_UvrD"/>
    <property type="match status" value="1"/>
</dbReference>
<dbReference type="PROSITE" id="PS51217">
    <property type="entry name" value="UVRD_HELICASE_CTER"/>
    <property type="match status" value="1"/>
</dbReference>
<dbReference type="Gene3D" id="3.40.50.300">
    <property type="entry name" value="P-loop containing nucleotide triphosphate hydrolases"/>
    <property type="match status" value="2"/>
</dbReference>
<evidence type="ECO:0000256" key="4">
    <source>
        <dbReference type="ARBA" id="ARBA00022806"/>
    </source>
</evidence>
<keyword evidence="6" id="KW-0238">DNA-binding</keyword>
<dbReference type="Gene3D" id="1.10.10.160">
    <property type="match status" value="1"/>
</dbReference>
<evidence type="ECO:0000256" key="11">
    <source>
        <dbReference type="PROSITE-ProRule" id="PRU00560"/>
    </source>
</evidence>
<feature type="binding site" evidence="11">
    <location>
        <begin position="193"/>
        <end position="200"/>
    </location>
    <ligand>
        <name>ATP</name>
        <dbReference type="ChEBI" id="CHEBI:30616"/>
    </ligand>
</feature>
<keyword evidence="7" id="KW-0413">Isomerase</keyword>
<feature type="region of interest" description="Disordered" evidence="12">
    <location>
        <begin position="936"/>
        <end position="996"/>
    </location>
</feature>
<dbReference type="PROSITE" id="PS51198">
    <property type="entry name" value="UVRD_HELICASE_ATP_BIND"/>
    <property type="match status" value="1"/>
</dbReference>
<dbReference type="GO" id="GO:0033202">
    <property type="term" value="C:DNA helicase complex"/>
    <property type="evidence" value="ECO:0007669"/>
    <property type="project" value="TreeGrafter"/>
</dbReference>
<dbReference type="PANTHER" id="PTHR11070">
    <property type="entry name" value="UVRD / RECB / PCRA DNA HELICASE FAMILY MEMBER"/>
    <property type="match status" value="1"/>
</dbReference>
<dbReference type="CDD" id="cd18807">
    <property type="entry name" value="SF1_C_UvrD"/>
    <property type="match status" value="1"/>
</dbReference>
<dbReference type="GO" id="GO:0016787">
    <property type="term" value="F:hydrolase activity"/>
    <property type="evidence" value="ECO:0007669"/>
    <property type="project" value="UniProtKB-UniRule"/>
</dbReference>
<dbReference type="GO" id="GO:0005829">
    <property type="term" value="C:cytosol"/>
    <property type="evidence" value="ECO:0007669"/>
    <property type="project" value="TreeGrafter"/>
</dbReference>
<evidence type="ECO:0000313" key="15">
    <source>
        <dbReference type="EMBL" id="KOA49899.1"/>
    </source>
</evidence>
<feature type="compositionally biased region" description="Low complexity" evidence="12">
    <location>
        <begin position="936"/>
        <end position="981"/>
    </location>
</feature>
<evidence type="ECO:0000259" key="13">
    <source>
        <dbReference type="PROSITE" id="PS51198"/>
    </source>
</evidence>
<evidence type="ECO:0000256" key="8">
    <source>
        <dbReference type="ARBA" id="ARBA00034617"/>
    </source>
</evidence>
<dbReference type="SUPFAM" id="SSF52540">
    <property type="entry name" value="P-loop containing nucleoside triphosphate hydrolases"/>
    <property type="match status" value="1"/>
</dbReference>
<dbReference type="Gene3D" id="1.10.486.10">
    <property type="entry name" value="PCRA, domain 4"/>
    <property type="match status" value="1"/>
</dbReference>
<dbReference type="InterPro" id="IPR014016">
    <property type="entry name" value="UvrD-like_ATP-bd"/>
</dbReference>
<dbReference type="Pfam" id="PF13361">
    <property type="entry name" value="UvrD_C"/>
    <property type="match status" value="1"/>
</dbReference>